<gene>
    <name evidence="1" type="ORF">LCGC14_1487970</name>
</gene>
<name>A0A0F9LN86_9ZZZZ</name>
<proteinExistence type="predicted"/>
<comment type="caution">
    <text evidence="1">The sequence shown here is derived from an EMBL/GenBank/DDBJ whole genome shotgun (WGS) entry which is preliminary data.</text>
</comment>
<evidence type="ECO:0000313" key="1">
    <source>
        <dbReference type="EMBL" id="KKM65770.1"/>
    </source>
</evidence>
<feature type="non-terminal residue" evidence="1">
    <location>
        <position position="1"/>
    </location>
</feature>
<reference evidence="1" key="1">
    <citation type="journal article" date="2015" name="Nature">
        <title>Complex archaea that bridge the gap between prokaryotes and eukaryotes.</title>
        <authorList>
            <person name="Spang A."/>
            <person name="Saw J.H."/>
            <person name="Jorgensen S.L."/>
            <person name="Zaremba-Niedzwiedzka K."/>
            <person name="Martijn J."/>
            <person name="Lind A.E."/>
            <person name="van Eijk R."/>
            <person name="Schleper C."/>
            <person name="Guy L."/>
            <person name="Ettema T.J."/>
        </authorList>
    </citation>
    <scope>NUCLEOTIDE SEQUENCE</scope>
</reference>
<dbReference type="AlphaFoldDB" id="A0A0F9LN86"/>
<organism evidence="1">
    <name type="scientific">marine sediment metagenome</name>
    <dbReference type="NCBI Taxonomy" id="412755"/>
    <lineage>
        <taxon>unclassified sequences</taxon>
        <taxon>metagenomes</taxon>
        <taxon>ecological metagenomes</taxon>
    </lineage>
</organism>
<dbReference type="EMBL" id="LAZR01010664">
    <property type="protein sequence ID" value="KKM65770.1"/>
    <property type="molecule type" value="Genomic_DNA"/>
</dbReference>
<accession>A0A0F9LN86</accession>
<protein>
    <submittedName>
        <fullName evidence="1">Uncharacterized protein</fullName>
    </submittedName>
</protein>
<sequence>TTHNIGLKIWEHIKTQHATLPADLDDVSIEYFKGWIWISFPNSTDKEIWAFDPKSVYQAKDGNLYAAFYKFMYNITDLDTKKGFSVLRVIQDRLFVTDGASFYELEVGTLDNESAATGINTIFETADLDFGSPNKKKVYGDLLLECDANLETRLSHVITLTRDFGEETATITGIDTTYTSAQRAKVENRIGYQIDGNAMRVKIAGTAPSASAGTGEVRYYGLSIDANAEEESIIERD</sequence>